<evidence type="ECO:0000313" key="8">
    <source>
        <dbReference type="Proteomes" id="UP001597544"/>
    </source>
</evidence>
<comment type="caution">
    <text evidence="7">The sequence shown here is derived from an EMBL/GenBank/DDBJ whole genome shotgun (WGS) entry which is preliminary data.</text>
</comment>
<keyword evidence="8" id="KW-1185">Reference proteome</keyword>
<evidence type="ECO:0000256" key="6">
    <source>
        <dbReference type="SAM" id="Phobius"/>
    </source>
</evidence>
<evidence type="ECO:0000256" key="5">
    <source>
        <dbReference type="ARBA" id="ARBA00023136"/>
    </source>
</evidence>
<gene>
    <name evidence="7" type="ORF">ACFSRY_06370</name>
</gene>
<accession>A0ABW5IKJ0</accession>
<dbReference type="EMBL" id="JBHULU010000009">
    <property type="protein sequence ID" value="MFD2513483.1"/>
    <property type="molecule type" value="Genomic_DNA"/>
</dbReference>
<dbReference type="PANTHER" id="PTHR21716">
    <property type="entry name" value="TRANSMEMBRANE PROTEIN"/>
    <property type="match status" value="1"/>
</dbReference>
<dbReference type="RefSeq" id="WP_377504189.1">
    <property type="nucleotide sequence ID" value="NZ_JBHULU010000009.1"/>
</dbReference>
<dbReference type="Pfam" id="PF01594">
    <property type="entry name" value="AI-2E_transport"/>
    <property type="match status" value="1"/>
</dbReference>
<evidence type="ECO:0000256" key="2">
    <source>
        <dbReference type="ARBA" id="ARBA00009773"/>
    </source>
</evidence>
<comment type="subcellular location">
    <subcellularLocation>
        <location evidence="1">Membrane</location>
        <topology evidence="1">Multi-pass membrane protein</topology>
    </subcellularLocation>
</comment>
<evidence type="ECO:0000313" key="7">
    <source>
        <dbReference type="EMBL" id="MFD2513483.1"/>
    </source>
</evidence>
<reference evidence="8" key="1">
    <citation type="journal article" date="2019" name="Int. J. Syst. Evol. Microbiol.">
        <title>The Global Catalogue of Microorganisms (GCM) 10K type strain sequencing project: providing services to taxonomists for standard genome sequencing and annotation.</title>
        <authorList>
            <consortium name="The Broad Institute Genomics Platform"/>
            <consortium name="The Broad Institute Genome Sequencing Center for Infectious Disease"/>
            <person name="Wu L."/>
            <person name="Ma J."/>
        </authorList>
    </citation>
    <scope>NUCLEOTIDE SEQUENCE [LARGE SCALE GENOMIC DNA]</scope>
    <source>
        <strain evidence="8">KCTC 42498</strain>
    </source>
</reference>
<evidence type="ECO:0000256" key="1">
    <source>
        <dbReference type="ARBA" id="ARBA00004141"/>
    </source>
</evidence>
<feature type="transmembrane region" description="Helical" evidence="6">
    <location>
        <begin position="302"/>
        <end position="331"/>
    </location>
</feature>
<feature type="transmembrane region" description="Helical" evidence="6">
    <location>
        <begin position="32"/>
        <end position="56"/>
    </location>
</feature>
<feature type="transmembrane region" description="Helical" evidence="6">
    <location>
        <begin position="231"/>
        <end position="260"/>
    </location>
</feature>
<dbReference type="Proteomes" id="UP001597544">
    <property type="component" value="Unassembled WGS sequence"/>
</dbReference>
<comment type="similarity">
    <text evidence="2">Belongs to the autoinducer-2 exporter (AI-2E) (TC 2.A.86) family.</text>
</comment>
<name>A0ABW5IKJ0_9BACT</name>
<feature type="transmembrane region" description="Helical" evidence="6">
    <location>
        <begin position="7"/>
        <end position="26"/>
    </location>
</feature>
<feature type="transmembrane region" description="Helical" evidence="6">
    <location>
        <begin position="267"/>
        <end position="290"/>
    </location>
</feature>
<protein>
    <submittedName>
        <fullName evidence="7">AI-2E family transporter</fullName>
    </submittedName>
</protein>
<evidence type="ECO:0000256" key="3">
    <source>
        <dbReference type="ARBA" id="ARBA00022692"/>
    </source>
</evidence>
<keyword evidence="4 6" id="KW-1133">Transmembrane helix</keyword>
<dbReference type="InterPro" id="IPR002549">
    <property type="entry name" value="AI-2E-like"/>
</dbReference>
<dbReference type="PANTHER" id="PTHR21716:SF62">
    <property type="entry name" value="TRANSPORT PROTEIN YDBI-RELATED"/>
    <property type="match status" value="1"/>
</dbReference>
<feature type="transmembrane region" description="Helical" evidence="6">
    <location>
        <begin position="202"/>
        <end position="225"/>
    </location>
</feature>
<keyword evidence="5 6" id="KW-0472">Membrane</keyword>
<keyword evidence="3 6" id="KW-0812">Transmembrane</keyword>
<evidence type="ECO:0000256" key="4">
    <source>
        <dbReference type="ARBA" id="ARBA00022989"/>
    </source>
</evidence>
<proteinExistence type="inferred from homology"/>
<feature type="transmembrane region" description="Helical" evidence="6">
    <location>
        <begin position="65"/>
        <end position="86"/>
    </location>
</feature>
<organism evidence="7 8">
    <name type="scientific">Pontibacter locisalis</name>
    <dbReference type="NCBI Taxonomy" id="1719035"/>
    <lineage>
        <taxon>Bacteria</taxon>
        <taxon>Pseudomonadati</taxon>
        <taxon>Bacteroidota</taxon>
        <taxon>Cytophagia</taxon>
        <taxon>Cytophagales</taxon>
        <taxon>Hymenobacteraceae</taxon>
        <taxon>Pontibacter</taxon>
    </lineage>
</organism>
<feature type="transmembrane region" description="Helical" evidence="6">
    <location>
        <begin position="149"/>
        <end position="168"/>
    </location>
</feature>
<sequence>MQNIHRYAKRVTIAAFIVLLIATIFYTFNRHLYFFLLVFAGILLAVLLSGITNWFVNKLHVRREVGLLISSILFFGSIIGAFWLLAPTVGKQVQEMRSTVPEVVTQLEGWLSQYGWGQKIVEQMPNDMSKVLPQQQALFSRLSGVVSSTLSFLADLLIVIITGLFFAANPPLYTRGVAKLFPVRYRSRVLEVLQKCYETLKLWLVGMLAAMTIIGISTAIGYSLIGLNLAFALAFIAFLFAFIPNIGPWIAGIPVVLVSLTQGPQMVLYSLLVYGGIQLVESYWITPIIFQKTVDLPPALLLFVQVLFGIVQGGLGLLLAAPILAVIIVVVDEFYVKDFLESDLQAPSVETKSG</sequence>